<reference evidence="3 4" key="1">
    <citation type="submission" date="2018-10" db="EMBL/GenBank/DDBJ databases">
        <title>Fifty Aureobasidium pullulans genomes reveal a recombining polyextremotolerant generalist.</title>
        <authorList>
            <person name="Gostincar C."/>
            <person name="Turk M."/>
            <person name="Zajc J."/>
            <person name="Gunde-Cimerman N."/>
        </authorList>
    </citation>
    <scope>NUCLEOTIDE SEQUENCE [LARGE SCALE GENOMIC DNA]</scope>
    <source>
        <strain evidence="3 4">EXF-10507</strain>
    </source>
</reference>
<dbReference type="GO" id="GO:0005737">
    <property type="term" value="C:cytoplasm"/>
    <property type="evidence" value="ECO:0007669"/>
    <property type="project" value="TreeGrafter"/>
</dbReference>
<dbReference type="Gene3D" id="3.40.50.1820">
    <property type="entry name" value="alpha/beta hydrolase"/>
    <property type="match status" value="1"/>
</dbReference>
<dbReference type="GO" id="GO:0005634">
    <property type="term" value="C:nucleus"/>
    <property type="evidence" value="ECO:0007669"/>
    <property type="project" value="TreeGrafter"/>
</dbReference>
<evidence type="ECO:0000313" key="4">
    <source>
        <dbReference type="Proteomes" id="UP000304928"/>
    </source>
</evidence>
<proteinExistence type="predicted"/>
<dbReference type="InterPro" id="IPR005645">
    <property type="entry name" value="FSH-like_dom"/>
</dbReference>
<dbReference type="Pfam" id="PF03959">
    <property type="entry name" value="FSH1"/>
    <property type="match status" value="1"/>
</dbReference>
<evidence type="ECO:0000313" key="3">
    <source>
        <dbReference type="EMBL" id="THW92609.1"/>
    </source>
</evidence>
<dbReference type="GO" id="GO:0019748">
    <property type="term" value="P:secondary metabolic process"/>
    <property type="evidence" value="ECO:0007669"/>
    <property type="project" value="TreeGrafter"/>
</dbReference>
<dbReference type="GO" id="GO:0016787">
    <property type="term" value="F:hydrolase activity"/>
    <property type="evidence" value="ECO:0007669"/>
    <property type="project" value="UniProtKB-KW"/>
</dbReference>
<dbReference type="Proteomes" id="UP000304928">
    <property type="component" value="Unassembled WGS sequence"/>
</dbReference>
<dbReference type="InterPro" id="IPR029058">
    <property type="entry name" value="AB_hydrolase_fold"/>
</dbReference>
<accession>A0A4S9BHU5</accession>
<dbReference type="PANTHER" id="PTHR48070:SF7">
    <property type="entry name" value="SERINE HYDROLASE FSH DOMAIN-CONTAINING PROTEIN-RELATED"/>
    <property type="match status" value="1"/>
</dbReference>
<keyword evidence="1" id="KW-0378">Hydrolase</keyword>
<feature type="domain" description="Serine hydrolase" evidence="2">
    <location>
        <begin position="1"/>
        <end position="268"/>
    </location>
</feature>
<evidence type="ECO:0000256" key="1">
    <source>
        <dbReference type="ARBA" id="ARBA00022801"/>
    </source>
</evidence>
<gene>
    <name evidence="3" type="ORF">D6D15_03008</name>
</gene>
<organism evidence="3 4">
    <name type="scientific">Aureobasidium pullulans</name>
    <name type="common">Black yeast</name>
    <name type="synonym">Pullularia pullulans</name>
    <dbReference type="NCBI Taxonomy" id="5580"/>
    <lineage>
        <taxon>Eukaryota</taxon>
        <taxon>Fungi</taxon>
        <taxon>Dikarya</taxon>
        <taxon>Ascomycota</taxon>
        <taxon>Pezizomycotina</taxon>
        <taxon>Dothideomycetes</taxon>
        <taxon>Dothideomycetidae</taxon>
        <taxon>Dothideales</taxon>
        <taxon>Saccotheciaceae</taxon>
        <taxon>Aureobasidium</taxon>
    </lineage>
</organism>
<dbReference type="AlphaFoldDB" id="A0A4S9BHU5"/>
<protein>
    <recommendedName>
        <fullName evidence="2">Serine hydrolase domain-containing protein</fullName>
    </recommendedName>
</protein>
<sequence length="292" mass="32039">MRILCLHGKGTSAAIFESQTFGFRHHLRTAHPSEPLAFDFVDGPILSDPAPGVDHFYEGPFYSFFETTAPKDLHVAHDWLLDLLERRGPYDGVLAFSQGCALVASLLFEIQVEAARARLPTTAVAALQPFKFAVFICGGYPLASLTEKGYIVSDAAKAYDQQSAQALQNQSPLNPILDKSGWPCRRDSAVGYRQEQKMDLASIVSSSVDVCGLDLAQLNDEHKIQIPTVHVYGIQDPRLGSAVQLARVCRQDRAQIASHREGHSIPRTPGVSRMISSMILQAIGQARNVQDK</sequence>
<dbReference type="SUPFAM" id="SSF53474">
    <property type="entry name" value="alpha/beta-Hydrolases"/>
    <property type="match status" value="1"/>
</dbReference>
<dbReference type="EMBL" id="QZAR01000034">
    <property type="protein sequence ID" value="THW92609.1"/>
    <property type="molecule type" value="Genomic_DNA"/>
</dbReference>
<dbReference type="PANTHER" id="PTHR48070">
    <property type="entry name" value="ESTERASE OVCA2"/>
    <property type="match status" value="1"/>
</dbReference>
<dbReference type="InterPro" id="IPR050593">
    <property type="entry name" value="LovG"/>
</dbReference>
<evidence type="ECO:0000259" key="2">
    <source>
        <dbReference type="Pfam" id="PF03959"/>
    </source>
</evidence>
<name>A0A4S9BHU5_AURPU</name>
<comment type="caution">
    <text evidence="3">The sequence shown here is derived from an EMBL/GenBank/DDBJ whole genome shotgun (WGS) entry which is preliminary data.</text>
</comment>